<name>A0A933I7P1_UNCT6</name>
<gene>
    <name evidence="2" type="ORF">HY768_02175</name>
</gene>
<feature type="domain" description="NYN" evidence="1">
    <location>
        <begin position="9"/>
        <end position="154"/>
    </location>
</feature>
<accession>A0A933I7P1</accession>
<dbReference type="Gene3D" id="3.40.50.1010">
    <property type="entry name" value="5'-nuclease"/>
    <property type="match status" value="1"/>
</dbReference>
<dbReference type="InterPro" id="IPR047140">
    <property type="entry name" value="LabA"/>
</dbReference>
<dbReference type="EMBL" id="JACQXR010000026">
    <property type="protein sequence ID" value="MBI4726026.1"/>
    <property type="molecule type" value="Genomic_DNA"/>
</dbReference>
<dbReference type="AlphaFoldDB" id="A0A933I7P1"/>
<evidence type="ECO:0000313" key="3">
    <source>
        <dbReference type="Proteomes" id="UP000736328"/>
    </source>
</evidence>
<dbReference type="InterPro" id="IPR021139">
    <property type="entry name" value="NYN"/>
</dbReference>
<sequence>MTIEPTVKRAIVFVDGQNLFFGVKEAFGCQRPNYDVAKLALRVCELNGWHLHEIRFYTGIPDAADNPRWNAFWVSKLSAMGRHGVIVFSRPLRYRNKTVNLPDGSAHTFLVGQEKGVDIRIALDIVRAVREKNCDVAVVFSQDQDLSEVAEEVRLIAKEQDRWIKIASAYPVSPAAMNKRGVNKTDWIKIDRGLYDTCIDTKDHWPKPV</sequence>
<proteinExistence type="predicted"/>
<dbReference type="PANTHER" id="PTHR35458:SF8">
    <property type="entry name" value="SLR0650 PROTEIN"/>
    <property type="match status" value="1"/>
</dbReference>
<dbReference type="Proteomes" id="UP000736328">
    <property type="component" value="Unassembled WGS sequence"/>
</dbReference>
<comment type="caution">
    <text evidence="2">The sequence shown here is derived from an EMBL/GenBank/DDBJ whole genome shotgun (WGS) entry which is preliminary data.</text>
</comment>
<dbReference type="GO" id="GO:0004540">
    <property type="term" value="F:RNA nuclease activity"/>
    <property type="evidence" value="ECO:0007669"/>
    <property type="project" value="InterPro"/>
</dbReference>
<organism evidence="2 3">
    <name type="scientific">candidate division TA06 bacterium</name>
    <dbReference type="NCBI Taxonomy" id="2250710"/>
    <lineage>
        <taxon>Bacteria</taxon>
        <taxon>Bacteria division TA06</taxon>
    </lineage>
</organism>
<evidence type="ECO:0000259" key="1">
    <source>
        <dbReference type="Pfam" id="PF01936"/>
    </source>
</evidence>
<dbReference type="Pfam" id="PF01936">
    <property type="entry name" value="NYN"/>
    <property type="match status" value="1"/>
</dbReference>
<reference evidence="2" key="1">
    <citation type="submission" date="2020-07" db="EMBL/GenBank/DDBJ databases">
        <title>Huge and variable diversity of episymbiotic CPR bacteria and DPANN archaea in groundwater ecosystems.</title>
        <authorList>
            <person name="He C.Y."/>
            <person name="Keren R."/>
            <person name="Whittaker M."/>
            <person name="Farag I.F."/>
            <person name="Doudna J."/>
            <person name="Cate J.H.D."/>
            <person name="Banfield J.F."/>
        </authorList>
    </citation>
    <scope>NUCLEOTIDE SEQUENCE</scope>
    <source>
        <strain evidence="2">NC_groundwater_1520_Pr4_B-0.1um_53_5</strain>
    </source>
</reference>
<protein>
    <submittedName>
        <fullName evidence="2">NYN domain-containing protein</fullName>
    </submittedName>
</protein>
<evidence type="ECO:0000313" key="2">
    <source>
        <dbReference type="EMBL" id="MBI4726026.1"/>
    </source>
</evidence>
<dbReference type="PANTHER" id="PTHR35458">
    <property type="entry name" value="SLR0755 PROTEIN"/>
    <property type="match status" value="1"/>
</dbReference>